<dbReference type="SFLD" id="SFLDS00036">
    <property type="entry name" value="Aromatic_Prenyltransferase"/>
    <property type="match status" value="1"/>
</dbReference>
<feature type="binding site" evidence="3">
    <location>
        <position position="191"/>
    </location>
    <ligand>
        <name>L-tryptophan</name>
        <dbReference type="ChEBI" id="CHEBI:57912"/>
    </ligand>
</feature>
<evidence type="ECO:0000313" key="4">
    <source>
        <dbReference type="EMBL" id="CRL19777.1"/>
    </source>
</evidence>
<evidence type="ECO:0000256" key="1">
    <source>
        <dbReference type="ARBA" id="ARBA00010209"/>
    </source>
</evidence>
<feature type="binding site" evidence="3">
    <location>
        <position position="261"/>
    </location>
    <ligand>
        <name>dimethylallyl diphosphate</name>
        <dbReference type="ChEBI" id="CHEBI:57623"/>
    </ligand>
</feature>
<feature type="binding site" evidence="3">
    <location>
        <position position="92"/>
    </location>
    <ligand>
        <name>L-tryptophan</name>
        <dbReference type="ChEBI" id="CHEBI:57912"/>
    </ligand>
</feature>
<protein>
    <submittedName>
        <fullName evidence="4">Aromatic prenyltransferase, DMATS type</fullName>
    </submittedName>
</protein>
<proteinExistence type="inferred from homology"/>
<feature type="binding site" evidence="3">
    <location>
        <position position="193"/>
    </location>
    <ligand>
        <name>L-tryptophan</name>
        <dbReference type="ChEBI" id="CHEBI:57912"/>
    </ligand>
</feature>
<feature type="binding site" evidence="3">
    <location>
        <position position="259"/>
    </location>
    <ligand>
        <name>dimethylallyl diphosphate</name>
        <dbReference type="ChEBI" id="CHEBI:57623"/>
    </ligand>
</feature>
<dbReference type="GO" id="GO:0009820">
    <property type="term" value="P:alkaloid metabolic process"/>
    <property type="evidence" value="ECO:0007669"/>
    <property type="project" value="InterPro"/>
</dbReference>
<evidence type="ECO:0000313" key="5">
    <source>
        <dbReference type="Proteomes" id="UP000053732"/>
    </source>
</evidence>
<dbReference type="InterPro" id="IPR033964">
    <property type="entry name" value="ABBA"/>
</dbReference>
<evidence type="ECO:0000256" key="3">
    <source>
        <dbReference type="PIRSR" id="PIRSR000509-1"/>
    </source>
</evidence>
<dbReference type="GO" id="GO:0016765">
    <property type="term" value="F:transferase activity, transferring alkyl or aryl (other than methyl) groups"/>
    <property type="evidence" value="ECO:0007669"/>
    <property type="project" value="InterPro"/>
</dbReference>
<dbReference type="PANTHER" id="PTHR40627:SF3">
    <property type="entry name" value="PRENYLTRANSFERASE ASQH2-RELATED"/>
    <property type="match status" value="1"/>
</dbReference>
<feature type="binding site" evidence="3">
    <location>
        <position position="103"/>
    </location>
    <ligand>
        <name>dimethylallyl diphosphate</name>
        <dbReference type="ChEBI" id="CHEBI:57623"/>
    </ligand>
</feature>
<feature type="binding site" evidence="3">
    <location>
        <begin position="83"/>
        <end position="84"/>
    </location>
    <ligand>
        <name>L-tryptophan</name>
        <dbReference type="ChEBI" id="CHEBI:57912"/>
    </ligand>
</feature>
<comment type="similarity">
    <text evidence="1">Belongs to the tryptophan dimethylallyltransferase family.</text>
</comment>
<dbReference type="Pfam" id="PF11991">
    <property type="entry name" value="Trp_DMAT"/>
    <property type="match status" value="1"/>
</dbReference>
<dbReference type="AlphaFoldDB" id="A0A0G4P0D4"/>
<dbReference type="InterPro" id="IPR012148">
    <property type="entry name" value="ABBA_DMATS-like"/>
</dbReference>
<keyword evidence="5" id="KW-1185">Reference proteome</keyword>
<feature type="binding site" evidence="3">
    <location>
        <position position="246"/>
    </location>
    <ligand>
        <name>L-tryptophan</name>
        <dbReference type="ChEBI" id="CHEBI:57912"/>
    </ligand>
</feature>
<feature type="binding site" evidence="3">
    <location>
        <position position="411"/>
    </location>
    <ligand>
        <name>dimethylallyl diphosphate</name>
        <dbReference type="ChEBI" id="CHEBI:57623"/>
    </ligand>
</feature>
<accession>A0A0G4P0D4</accession>
<dbReference type="PIRSF" id="PIRSF000509">
    <property type="entry name" value="Trp_DMAT"/>
    <property type="match status" value="1"/>
</dbReference>
<dbReference type="EMBL" id="HG793136">
    <property type="protein sequence ID" value="CRL19777.1"/>
    <property type="molecule type" value="Genomic_DNA"/>
</dbReference>
<gene>
    <name evidence="4" type="ORF">PCAMFM013_S003g000568</name>
</gene>
<organism evidence="4 5">
    <name type="scientific">Penicillium camemberti (strain FM 013)</name>
    <dbReference type="NCBI Taxonomy" id="1429867"/>
    <lineage>
        <taxon>Eukaryota</taxon>
        <taxon>Fungi</taxon>
        <taxon>Dikarya</taxon>
        <taxon>Ascomycota</taxon>
        <taxon>Pezizomycotina</taxon>
        <taxon>Eurotiomycetes</taxon>
        <taxon>Eurotiomycetidae</taxon>
        <taxon>Eurotiales</taxon>
        <taxon>Aspergillaceae</taxon>
        <taxon>Penicillium</taxon>
    </lineage>
</organism>
<evidence type="ECO:0000256" key="2">
    <source>
        <dbReference type="ARBA" id="ARBA00022679"/>
    </source>
</evidence>
<dbReference type="InterPro" id="IPR017795">
    <property type="entry name" value="ABBA_NscD-like"/>
</dbReference>
<dbReference type="Proteomes" id="UP000053732">
    <property type="component" value="Unassembled WGS sequence"/>
</dbReference>
<name>A0A0G4P0D4_PENC3</name>
<feature type="binding site" evidence="3">
    <location>
        <position position="263"/>
    </location>
    <ligand>
        <name>dimethylallyl diphosphate</name>
        <dbReference type="ChEBI" id="CHEBI:57623"/>
    </ligand>
</feature>
<dbReference type="NCBIfam" id="TIGR03429">
    <property type="entry name" value="arom_pren_DMATS"/>
    <property type="match status" value="1"/>
</dbReference>
<dbReference type="CDD" id="cd13929">
    <property type="entry name" value="PT-DMATS_CymD"/>
    <property type="match status" value="1"/>
</dbReference>
<feature type="binding site" evidence="3">
    <location>
        <position position="189"/>
    </location>
    <ligand>
        <name>dimethylallyl diphosphate</name>
        <dbReference type="ChEBI" id="CHEBI:57623"/>
    </ligand>
</feature>
<dbReference type="PANTHER" id="PTHR40627">
    <property type="entry name" value="INDOLE PRENYLTRANSFERASE TDIB-RELATED"/>
    <property type="match status" value="1"/>
</dbReference>
<reference evidence="4 5" key="1">
    <citation type="journal article" date="2014" name="Nat. Commun.">
        <title>Multiple recent horizontal transfers of a large genomic region in cheese making fungi.</title>
        <authorList>
            <person name="Cheeseman K."/>
            <person name="Ropars J."/>
            <person name="Renault P."/>
            <person name="Dupont J."/>
            <person name="Gouzy J."/>
            <person name="Branca A."/>
            <person name="Abraham A.L."/>
            <person name="Ceppi M."/>
            <person name="Conseiller E."/>
            <person name="Debuchy R."/>
            <person name="Malagnac F."/>
            <person name="Goarin A."/>
            <person name="Silar P."/>
            <person name="Lacoste S."/>
            <person name="Sallet E."/>
            <person name="Bensimon A."/>
            <person name="Giraud T."/>
            <person name="Brygoo Y."/>
        </authorList>
    </citation>
    <scope>NUCLEOTIDE SEQUENCE [LARGE SCALE GENOMIC DNA]</scope>
    <source>
        <strain evidence="5">FM 013</strain>
    </source>
</reference>
<feature type="binding site" evidence="3">
    <location>
        <position position="347"/>
    </location>
    <ligand>
        <name>dimethylallyl diphosphate</name>
        <dbReference type="ChEBI" id="CHEBI:57623"/>
    </ligand>
</feature>
<dbReference type="SFLD" id="SFLDG01162">
    <property type="entry name" value="I"/>
    <property type="match status" value="1"/>
</dbReference>
<feature type="binding site" evidence="3">
    <location>
        <position position="345"/>
    </location>
    <ligand>
        <name>dimethylallyl diphosphate</name>
        <dbReference type="ChEBI" id="CHEBI:57623"/>
    </ligand>
</feature>
<sequence length="470" mass="53590">MGSVESPNCSGSFVYKTITEFADFPNHDQKLWWHSTAPMFAEMLEVAEYDIHSRYKALGFYQKFILPFLGVYPTKINDRWLSILTRYGTPFELSLNCTHSVVRYTFEPITATTGSLKDPFNTHAIWDALDTLLPLQKGIDLVFFTHLKRDLTVNDQDAAYLLENQKVDGQIRTQNKLALDLKGGDFELKVYIYPALKSLATGKSIQDLMFNSVHRLCHQYPTLSAPLHTLEEYVHARGTSSTASPRLISCDLCDPRKSRIKIYLLEMNVSLEAMENLWTMGGRRSDAPTLAGLEMIRELWGLINLPSGMISYPEPYLKLGEVPNEQLPLMANYTLHHNDPMPEPQVYFTTFGMNDGRVADILATFFKRHGYDHMLHTYKDSLRAYYPHVDHDNVNYLHAYISFSFRNGSPYLSVYLQSFETGDWPISSSFSSNSASFGAPAFKPVSRDICRGHPTSFEVPLTKYQVMTSE</sequence>
<dbReference type="STRING" id="1429867.A0A0G4P0D4"/>
<feature type="binding site" evidence="3">
    <location>
        <position position="415"/>
    </location>
    <ligand>
        <name>dimethylallyl diphosphate</name>
        <dbReference type="ChEBI" id="CHEBI:57623"/>
    </ligand>
</feature>
<keyword evidence="2 4" id="KW-0808">Transferase</keyword>